<keyword evidence="5" id="KW-1185">Reference proteome</keyword>
<dbReference type="Gene3D" id="3.40.50.1700">
    <property type="entry name" value="Glycoside hydrolase family 3 C-terminal domain"/>
    <property type="match status" value="1"/>
</dbReference>
<dbReference type="Pfam" id="PF01915">
    <property type="entry name" value="Glyco_hydro_3_C"/>
    <property type="match status" value="1"/>
</dbReference>
<dbReference type="Pfam" id="PF14310">
    <property type="entry name" value="Fn3-like"/>
    <property type="match status" value="1"/>
</dbReference>
<dbReference type="InterPro" id="IPR036962">
    <property type="entry name" value="Glyco_hydro_3_N_sf"/>
</dbReference>
<organism evidence="4 5">
    <name type="scientific">Marinomonas primoryensis</name>
    <dbReference type="NCBI Taxonomy" id="178399"/>
    <lineage>
        <taxon>Bacteria</taxon>
        <taxon>Pseudomonadati</taxon>
        <taxon>Pseudomonadota</taxon>
        <taxon>Gammaproteobacteria</taxon>
        <taxon>Oceanospirillales</taxon>
        <taxon>Oceanospirillaceae</taxon>
        <taxon>Marinomonas</taxon>
    </lineage>
</organism>
<evidence type="ECO:0000259" key="3">
    <source>
        <dbReference type="SMART" id="SM01217"/>
    </source>
</evidence>
<dbReference type="PRINTS" id="PR00133">
    <property type="entry name" value="GLHYDRLASE3"/>
</dbReference>
<dbReference type="InterPro" id="IPR017853">
    <property type="entry name" value="GH"/>
</dbReference>
<evidence type="ECO:0000256" key="2">
    <source>
        <dbReference type="ARBA" id="ARBA00022801"/>
    </source>
</evidence>
<dbReference type="Gene3D" id="2.60.40.10">
    <property type="entry name" value="Immunoglobulins"/>
    <property type="match status" value="1"/>
</dbReference>
<dbReference type="InterPro" id="IPR050288">
    <property type="entry name" value="Cellulose_deg_GH3"/>
</dbReference>
<dbReference type="Proteomes" id="UP001471651">
    <property type="component" value="Unassembled WGS sequence"/>
</dbReference>
<dbReference type="InterPro" id="IPR002772">
    <property type="entry name" value="Glyco_hydro_3_C"/>
</dbReference>
<protein>
    <submittedName>
        <fullName evidence="4">Glycoside hydrolase family 3 C-terminal domain-containing protein</fullName>
    </submittedName>
</protein>
<comment type="caution">
    <text evidence="4">The sequence shown here is derived from an EMBL/GenBank/DDBJ whole genome shotgun (WGS) entry which is preliminary data.</text>
</comment>
<dbReference type="InterPro" id="IPR001764">
    <property type="entry name" value="Glyco_hydro_3_N"/>
</dbReference>
<accession>A0ABV0L3W2</accession>
<keyword evidence="2 4" id="KW-0378">Hydrolase</keyword>
<dbReference type="RefSeq" id="WP_348577726.1">
    <property type="nucleotide sequence ID" value="NZ_JBDYKN010000021.1"/>
</dbReference>
<sequence>MTIQDILSALTLEEKARLCTGKDFWNLHGIERLNLPSIMVTDGPHGLRKQAGEGDHVGLNAAVKATCFPTASGLAASWNVELIEKMGIALGKECRAESVSVLLGPGVNIKRNPLGGRNFEYFSEDPLLAGDIATAWIKGVQSQGVGTSLKHYAVNNHEHCRMTVDAIVDQRTLREIYLPAFEKAVTHAQPWSVMCSYNKINGTYAAEHKQLLDDILVKDWGFEGIVVTDWGANNDRVEGIKNGQHLEMPSSGELNTKKIIAAVEQGQLSMQALDTSVARVLALILKSQASLESDKVHVDLSEHHELAAQIAQETCVLLKNEGLLPINIGKKVLVIGALANNTRYQGAGSSKINPFKLEQPLDEIKKIFGADNVSYAEGYHLDDVEDAAVQANAVALAEHADVVILFAGLTPKYESEGFDRQHLDIPQVQLDLITALENQLHKTVVVLQNGAPVVLPFVDKVPAILEAYLGGQAGASAIANVLSGEVNPSGKLAETFPLHLDDVPSQPYFPGTTKQVQYREAIWVGYRYFDTTKTSTLFPFGHGLSYTTFGYTNVRLTGDTFHDNTLTLSHNDTLKVTLTITNTGDRAGADVVQCYVGQKTPSQPRPEKELKAFTKVFLEAGESKDIELELHYRSFAYWNTGLEKWVAENDNYRVHLGASVADIRYITEFTLQTDTPLTSPNPALQAYFKPADRDFHDDAFTVLLGYDIPPPTPLRPYHMNSTVGDIAETELGKPLFDAMLGMFTEMMGGDANDSAAEADRLMAEAMVVDMPLRNLPVFNAHQYSEAQIAQLVSTLNGAQSEENNMA</sequence>
<evidence type="ECO:0000256" key="1">
    <source>
        <dbReference type="ARBA" id="ARBA00005336"/>
    </source>
</evidence>
<reference evidence="4 5" key="1">
    <citation type="submission" date="2024-05" db="EMBL/GenBank/DDBJ databases">
        <authorList>
            <person name="Busch G.E."/>
            <person name="Sharma I."/>
        </authorList>
    </citation>
    <scope>NUCLEOTIDE SEQUENCE [LARGE SCALE GENOMIC DNA]</scope>
    <source>
        <strain evidence="4 5">23GB23</strain>
    </source>
</reference>
<dbReference type="EMBL" id="JBDYKN010000021">
    <property type="protein sequence ID" value="MEP7731098.1"/>
    <property type="molecule type" value="Genomic_DNA"/>
</dbReference>
<dbReference type="SMART" id="SM01217">
    <property type="entry name" value="Fn3_like"/>
    <property type="match status" value="1"/>
</dbReference>
<dbReference type="PANTHER" id="PTHR42715:SF10">
    <property type="entry name" value="BETA-GLUCOSIDASE"/>
    <property type="match status" value="1"/>
</dbReference>
<dbReference type="InterPro" id="IPR013783">
    <property type="entry name" value="Ig-like_fold"/>
</dbReference>
<name>A0ABV0L3W2_9GAMM</name>
<dbReference type="InterPro" id="IPR026891">
    <property type="entry name" value="Fn3-like"/>
</dbReference>
<feature type="domain" description="Fibronectin type III-like" evidence="3">
    <location>
        <begin position="590"/>
        <end position="660"/>
    </location>
</feature>
<dbReference type="Pfam" id="PF00933">
    <property type="entry name" value="Glyco_hydro_3"/>
    <property type="match status" value="1"/>
</dbReference>
<evidence type="ECO:0000313" key="5">
    <source>
        <dbReference type="Proteomes" id="UP001471651"/>
    </source>
</evidence>
<dbReference type="PANTHER" id="PTHR42715">
    <property type="entry name" value="BETA-GLUCOSIDASE"/>
    <property type="match status" value="1"/>
</dbReference>
<dbReference type="Gene3D" id="3.20.20.300">
    <property type="entry name" value="Glycoside hydrolase, family 3, N-terminal domain"/>
    <property type="match status" value="1"/>
</dbReference>
<dbReference type="InterPro" id="IPR036881">
    <property type="entry name" value="Glyco_hydro_3_C_sf"/>
</dbReference>
<comment type="similarity">
    <text evidence="1">Belongs to the glycosyl hydrolase 3 family.</text>
</comment>
<dbReference type="GO" id="GO:0016787">
    <property type="term" value="F:hydrolase activity"/>
    <property type="evidence" value="ECO:0007669"/>
    <property type="project" value="UniProtKB-KW"/>
</dbReference>
<proteinExistence type="inferred from homology"/>
<gene>
    <name evidence="4" type="ORF">ABKW32_16725</name>
</gene>
<dbReference type="SUPFAM" id="SSF51445">
    <property type="entry name" value="(Trans)glycosidases"/>
    <property type="match status" value="1"/>
</dbReference>
<dbReference type="SUPFAM" id="SSF52279">
    <property type="entry name" value="Beta-D-glucan exohydrolase, C-terminal domain"/>
    <property type="match status" value="1"/>
</dbReference>
<evidence type="ECO:0000313" key="4">
    <source>
        <dbReference type="EMBL" id="MEP7731098.1"/>
    </source>
</evidence>